<organism evidence="3 4">
    <name type="scientific">Mocis latipes granulovirus</name>
    <dbReference type="NCBI Taxonomy" id="2072024"/>
    <lineage>
        <taxon>Viruses</taxon>
        <taxon>Viruses incertae sedis</taxon>
        <taxon>Naldaviricetes</taxon>
        <taxon>Lefavirales</taxon>
        <taxon>Baculoviridae</taxon>
        <taxon>Betabaculovirus</taxon>
        <taxon>Betabaculovirus molatipedis</taxon>
    </lineage>
</organism>
<accession>A0A162GV96</accession>
<reference evidence="3 4" key="1">
    <citation type="submission" date="2015-03" db="EMBL/GenBank/DDBJ databases">
        <title>The complete genome sequence of Mocis sp. granulovirus.</title>
        <authorList>
            <person name="Ardisson-Araujo D.M.P."/>
            <person name="Melo F.L."/>
            <person name="Sosa-Gomez D.R."/>
            <person name="Ribeiro B.M."/>
        </authorList>
    </citation>
    <scope>NUCLEOTIDE SEQUENCE [LARGE SCALE GENOMIC DNA]</scope>
    <source>
        <strain evidence="3">Southern Brazil</strain>
    </source>
</reference>
<dbReference type="RefSeq" id="YP_009249857.1">
    <property type="nucleotide sequence ID" value="NC_029996.1"/>
</dbReference>
<keyword evidence="1" id="KW-0472">Membrane</keyword>
<dbReference type="InterPro" id="IPR002557">
    <property type="entry name" value="Chitin-bd_dom"/>
</dbReference>
<dbReference type="SMART" id="SM00494">
    <property type="entry name" value="ChtBD2"/>
    <property type="match status" value="1"/>
</dbReference>
<keyword evidence="4" id="KW-1185">Reference proteome</keyword>
<name>A0A162GV96_9BBAC</name>
<dbReference type="GeneID" id="27429709"/>
<feature type="transmembrane region" description="Helical" evidence="1">
    <location>
        <begin position="6"/>
        <end position="21"/>
    </location>
</feature>
<proteinExistence type="predicted"/>
<keyword evidence="1" id="KW-0812">Transmembrane</keyword>
<evidence type="ECO:0000313" key="4">
    <source>
        <dbReference type="Proteomes" id="UP000202962"/>
    </source>
</evidence>
<evidence type="ECO:0000259" key="2">
    <source>
        <dbReference type="PROSITE" id="PS50940"/>
    </source>
</evidence>
<dbReference type="GO" id="GO:0005576">
    <property type="term" value="C:extracellular region"/>
    <property type="evidence" value="ECO:0007669"/>
    <property type="project" value="InterPro"/>
</dbReference>
<evidence type="ECO:0000313" key="3">
    <source>
        <dbReference type="EMBL" id="AKR17404.1"/>
    </source>
</evidence>
<dbReference type="Pfam" id="PF01607">
    <property type="entry name" value="CBM_14"/>
    <property type="match status" value="1"/>
</dbReference>
<evidence type="ECO:0000256" key="1">
    <source>
        <dbReference type="SAM" id="Phobius"/>
    </source>
</evidence>
<protein>
    <recommendedName>
        <fullName evidence="2">Chitin-binding type-2 domain-containing protein</fullName>
    </recommendedName>
</protein>
<dbReference type="PROSITE" id="PS50940">
    <property type="entry name" value="CHIT_BIND_II"/>
    <property type="match status" value="1"/>
</dbReference>
<feature type="domain" description="Chitin-binding type-2" evidence="2">
    <location>
        <begin position="35"/>
        <end position="90"/>
    </location>
</feature>
<dbReference type="SUPFAM" id="SSF57625">
    <property type="entry name" value="Invertebrate chitin-binding proteins"/>
    <property type="match status" value="1"/>
</dbReference>
<dbReference type="Gene3D" id="2.170.140.10">
    <property type="entry name" value="Chitin binding domain"/>
    <property type="match status" value="1"/>
</dbReference>
<dbReference type="Proteomes" id="UP000202962">
    <property type="component" value="Segment"/>
</dbReference>
<keyword evidence="1" id="KW-1133">Transmembrane helix</keyword>
<dbReference type="InterPro" id="IPR036508">
    <property type="entry name" value="Chitin-bd_dom_sf"/>
</dbReference>
<dbReference type="EMBL" id="KR011718">
    <property type="protein sequence ID" value="AKR17404.1"/>
    <property type="molecule type" value="Genomic_DNA"/>
</dbReference>
<dbReference type="KEGG" id="vg:27429709"/>
<sequence length="102" mass="12048">MSIWLRLLIILIVIMVVYYLLQKFSGKENNPILPELDCTLVLGNYPYPHDCSLFYMCLGFNPPLLLPCPDGFYYDIEFRECRLDNVDCGNRPILRRDIKMIR</sequence>
<dbReference type="GO" id="GO:0008061">
    <property type="term" value="F:chitin binding"/>
    <property type="evidence" value="ECO:0007669"/>
    <property type="project" value="InterPro"/>
</dbReference>
<dbReference type="OrthoDB" id="28497at10239"/>